<dbReference type="InterPro" id="IPR023370">
    <property type="entry name" value="TrmO-like_N"/>
</dbReference>
<comment type="similarity">
    <text evidence="2">Belongs to the tRNA methyltransferase O family.</text>
</comment>
<protein>
    <recommendedName>
        <fullName evidence="3">TsaA-like domain-containing protein</fullName>
    </recommendedName>
</protein>
<dbReference type="PROSITE" id="PS51668">
    <property type="entry name" value="TSAA_2"/>
    <property type="match status" value="1"/>
</dbReference>
<dbReference type="CDD" id="cd09281">
    <property type="entry name" value="UPF0066"/>
    <property type="match status" value="1"/>
</dbReference>
<dbReference type="NCBIfam" id="TIGR00104">
    <property type="entry name" value="tRNA_TsaA"/>
    <property type="match status" value="1"/>
</dbReference>
<keyword evidence="1" id="KW-0949">S-adenosyl-L-methionine</keyword>
<evidence type="ECO:0000256" key="1">
    <source>
        <dbReference type="ARBA" id="ARBA00022691"/>
    </source>
</evidence>
<dbReference type="EMBL" id="FR695877">
    <property type="protein sequence ID" value="CBX31626.1"/>
    <property type="molecule type" value="Genomic_DNA"/>
</dbReference>
<evidence type="ECO:0000256" key="2">
    <source>
        <dbReference type="ARBA" id="ARBA00033753"/>
    </source>
</evidence>
<proteinExistence type="inferred from homology"/>
<reference evidence="4" key="1">
    <citation type="journal article" date="2011" name="Environ. Microbiol.">
        <title>Genomic insights into the metabolic potential of the polycyclic aromatic hydrocarbon degrading sulfate-reducing Deltaproteobacterium N47.</title>
        <authorList>
            <person name="Bergmann F."/>
            <person name="Selesi D."/>
            <person name="Weinmaier T."/>
            <person name="Tischler P."/>
            <person name="Rattei T."/>
            <person name="Meckenstock R.U."/>
        </authorList>
    </citation>
    <scope>NUCLEOTIDE SEQUENCE</scope>
</reference>
<dbReference type="SUPFAM" id="SSF118196">
    <property type="entry name" value="YaeB-like"/>
    <property type="match status" value="1"/>
</dbReference>
<dbReference type="InterPro" id="IPR023368">
    <property type="entry name" value="UPF0066_cons_site"/>
</dbReference>
<gene>
    <name evidence="4" type="ORF">N47_E51380</name>
</gene>
<name>E1YK22_9BACT</name>
<dbReference type="InterPro" id="IPR036414">
    <property type="entry name" value="YaeB_N_sf"/>
</dbReference>
<organism evidence="4">
    <name type="scientific">uncultured Desulfobacterium sp</name>
    <dbReference type="NCBI Taxonomy" id="201089"/>
    <lineage>
        <taxon>Bacteria</taxon>
        <taxon>Pseudomonadati</taxon>
        <taxon>Thermodesulfobacteriota</taxon>
        <taxon>Desulfobacteria</taxon>
        <taxon>Desulfobacterales</taxon>
        <taxon>Desulfobacteriaceae</taxon>
        <taxon>Desulfobacterium</taxon>
        <taxon>environmental samples</taxon>
    </lineage>
</organism>
<dbReference type="Gene3D" id="2.40.30.70">
    <property type="entry name" value="YaeB-like"/>
    <property type="match status" value="1"/>
</dbReference>
<sequence>MVLSRYMIESGYMIKPIGVIHSGLANREAAPHQGCEGAPDAWLEVDPMFAEGLEGIVAGNEIILITWFHKACRDILKLHPRRDKSVPLTGVFATRSPDRPNPLGLHRVTVLEIAGNRLKVGPIEAIDGTSVVDIKPVLPKTADS</sequence>
<dbReference type="InterPro" id="IPR036413">
    <property type="entry name" value="YaeB-like_sf"/>
</dbReference>
<dbReference type="Pfam" id="PF01980">
    <property type="entry name" value="TrmO_N"/>
    <property type="match status" value="1"/>
</dbReference>
<feature type="domain" description="TsaA-like" evidence="3">
    <location>
        <begin position="14"/>
        <end position="144"/>
    </location>
</feature>
<evidence type="ECO:0000259" key="3">
    <source>
        <dbReference type="PROSITE" id="PS51668"/>
    </source>
</evidence>
<dbReference type="PANTHER" id="PTHR12818:SF0">
    <property type="entry name" value="TRNA (ADENINE(37)-N6)-METHYLTRANSFERASE"/>
    <property type="match status" value="1"/>
</dbReference>
<accession>E1YK22</accession>
<dbReference type="PANTHER" id="PTHR12818">
    <property type="entry name" value="TRNA (ADENINE(37)-N6)-METHYLTRANSFERASE"/>
    <property type="match status" value="1"/>
</dbReference>
<evidence type="ECO:0000313" key="4">
    <source>
        <dbReference type="EMBL" id="CBX31626.1"/>
    </source>
</evidence>
<dbReference type="PROSITE" id="PS01318">
    <property type="entry name" value="TSAA_1"/>
    <property type="match status" value="1"/>
</dbReference>
<dbReference type="InterPro" id="IPR040372">
    <property type="entry name" value="YaeB-like"/>
</dbReference>
<dbReference type="AlphaFoldDB" id="E1YK22"/>